<feature type="compositionally biased region" description="Polar residues" evidence="1">
    <location>
        <begin position="13"/>
        <end position="26"/>
    </location>
</feature>
<name>A0AA36M487_CYLNA</name>
<evidence type="ECO:0000313" key="3">
    <source>
        <dbReference type="EMBL" id="CAJ0597320.1"/>
    </source>
</evidence>
<reference evidence="3" key="1">
    <citation type="submission" date="2023-07" db="EMBL/GenBank/DDBJ databases">
        <authorList>
            <consortium name="CYATHOMIX"/>
        </authorList>
    </citation>
    <scope>NUCLEOTIDE SEQUENCE</scope>
    <source>
        <strain evidence="3">N/A</strain>
    </source>
</reference>
<evidence type="ECO:0000256" key="1">
    <source>
        <dbReference type="SAM" id="MobiDB-lite"/>
    </source>
</evidence>
<feature type="region of interest" description="Disordered" evidence="1">
    <location>
        <begin position="143"/>
        <end position="167"/>
    </location>
</feature>
<feature type="compositionally biased region" description="Basic residues" evidence="1">
    <location>
        <begin position="93"/>
        <end position="121"/>
    </location>
</feature>
<protein>
    <submittedName>
        <fullName evidence="3">Uncharacterized protein</fullName>
    </submittedName>
</protein>
<feature type="region of interest" description="Disordered" evidence="1">
    <location>
        <begin position="1"/>
        <end position="26"/>
    </location>
</feature>
<evidence type="ECO:0000256" key="2">
    <source>
        <dbReference type="SAM" id="Phobius"/>
    </source>
</evidence>
<feature type="compositionally biased region" description="Polar residues" evidence="1">
    <location>
        <begin position="240"/>
        <end position="263"/>
    </location>
</feature>
<feature type="region of interest" description="Disordered" evidence="1">
    <location>
        <begin position="188"/>
        <end position="323"/>
    </location>
</feature>
<accession>A0AA36M487</accession>
<keyword evidence="2" id="KW-0472">Membrane</keyword>
<feature type="transmembrane region" description="Helical" evidence="2">
    <location>
        <begin position="45"/>
        <end position="70"/>
    </location>
</feature>
<dbReference type="EMBL" id="CATQJL010000223">
    <property type="protein sequence ID" value="CAJ0597320.1"/>
    <property type="molecule type" value="Genomic_DNA"/>
</dbReference>
<keyword evidence="2" id="KW-0812">Transmembrane</keyword>
<organism evidence="3 4">
    <name type="scientific">Cylicocyclus nassatus</name>
    <name type="common">Nematode worm</name>
    <dbReference type="NCBI Taxonomy" id="53992"/>
    <lineage>
        <taxon>Eukaryota</taxon>
        <taxon>Metazoa</taxon>
        <taxon>Ecdysozoa</taxon>
        <taxon>Nematoda</taxon>
        <taxon>Chromadorea</taxon>
        <taxon>Rhabditida</taxon>
        <taxon>Rhabditina</taxon>
        <taxon>Rhabditomorpha</taxon>
        <taxon>Strongyloidea</taxon>
        <taxon>Strongylidae</taxon>
        <taxon>Cylicocyclus</taxon>
    </lineage>
</organism>
<evidence type="ECO:0000313" key="4">
    <source>
        <dbReference type="Proteomes" id="UP001176961"/>
    </source>
</evidence>
<dbReference type="AlphaFoldDB" id="A0AA36M487"/>
<feature type="region of interest" description="Disordered" evidence="1">
    <location>
        <begin position="88"/>
        <end position="123"/>
    </location>
</feature>
<sequence length="323" mass="36396">MSNTKSSLKDAISRTTPGITTESSRPHFTQLQQKTRIITSESSDYSAVIIVVVAVVIFVLVVIIAIFVTLMQRRKHREKLLLAAELEKEEKERRRRRARRKRTPRKSRGKSTPKLRKFAKPRSKEEMMMELSDFLEAHSKKYRTPEEPTVGSAEPSPVPTPTVTPGLLSSEVDISFKSPAAADTHLQKLSPEDAEYPQKFKQPSTPEADEKEGADRTPSIEISEKSEKKSTGTPTVPAAPSSSNITPASNTKSVTTESRQATPTAIEHEDLNESRSREQESWDLESAEKEGYPDKSMEQWEEKLQKAEKPEKEEEGSRNHKKK</sequence>
<keyword evidence="2" id="KW-1133">Transmembrane helix</keyword>
<proteinExistence type="predicted"/>
<comment type="caution">
    <text evidence="3">The sequence shown here is derived from an EMBL/GenBank/DDBJ whole genome shotgun (WGS) entry which is preliminary data.</text>
</comment>
<keyword evidence="4" id="KW-1185">Reference proteome</keyword>
<dbReference type="Proteomes" id="UP001176961">
    <property type="component" value="Unassembled WGS sequence"/>
</dbReference>
<feature type="compositionally biased region" description="Basic and acidic residues" evidence="1">
    <location>
        <begin position="266"/>
        <end position="323"/>
    </location>
</feature>
<gene>
    <name evidence="3" type="ORF">CYNAS_LOCUS9303</name>
</gene>